<dbReference type="OrthoDB" id="9807744at2"/>
<name>A0A857JIF2_9ALTE</name>
<proteinExistence type="predicted"/>
<reference evidence="1 2" key="1">
    <citation type="submission" date="2019-12" db="EMBL/GenBank/DDBJ databases">
        <title>Genome sequencing and assembly of endphytes of Porphyra tenera.</title>
        <authorList>
            <person name="Park J.M."/>
            <person name="Shin R."/>
            <person name="Jo S.H."/>
        </authorList>
    </citation>
    <scope>NUCLEOTIDE SEQUENCE [LARGE SCALE GENOMIC DNA]</scope>
    <source>
        <strain evidence="1 2">GPM4</strain>
    </source>
</reference>
<dbReference type="SUPFAM" id="SSF53850">
    <property type="entry name" value="Periplasmic binding protein-like II"/>
    <property type="match status" value="1"/>
</dbReference>
<dbReference type="Pfam" id="PF12974">
    <property type="entry name" value="Phosphonate-bd"/>
    <property type="match status" value="1"/>
</dbReference>
<dbReference type="KEGG" id="pmes:FX988_02041"/>
<keyword evidence="2" id="KW-1185">Reference proteome</keyword>
<evidence type="ECO:0000313" key="1">
    <source>
        <dbReference type="EMBL" id="QHJ11805.1"/>
    </source>
</evidence>
<evidence type="ECO:0000313" key="2">
    <source>
        <dbReference type="Proteomes" id="UP000464524"/>
    </source>
</evidence>
<protein>
    <recommendedName>
        <fullName evidence="3">Solute-binding protein family 3/N-terminal domain-containing protein</fullName>
    </recommendedName>
</protein>
<accession>A0A857JIF2</accession>
<gene>
    <name evidence="1" type="ORF">FX988_02041</name>
</gene>
<dbReference type="AlphaFoldDB" id="A0A857JIF2"/>
<organism evidence="1 2">
    <name type="scientific">Paraglaciecola mesophila</name>
    <dbReference type="NCBI Taxonomy" id="197222"/>
    <lineage>
        <taxon>Bacteria</taxon>
        <taxon>Pseudomonadati</taxon>
        <taxon>Pseudomonadota</taxon>
        <taxon>Gammaproteobacteria</taxon>
        <taxon>Alteromonadales</taxon>
        <taxon>Alteromonadaceae</taxon>
        <taxon>Paraglaciecola</taxon>
    </lineage>
</organism>
<evidence type="ECO:0008006" key="3">
    <source>
        <dbReference type="Google" id="ProtNLM"/>
    </source>
</evidence>
<dbReference type="Proteomes" id="UP000464524">
    <property type="component" value="Chromosome"/>
</dbReference>
<sequence>MLASWYAGVYSSVIKSENLSNLISQSLTCQTRSVKNSDIFVAFITDQGMASKLLSSLCSSETINRQYGEVTVQWSHNEQEIIQYVGKGIADLALVKENVMLAFAAETTYRYQTVAQYKDYSTYLISLKEKPELTKQYLWGKRLGLLDYPSSRSGHIVPKGMLNDLGISESSMEIIYVNSHEALRDLLAAGKVDIISSFWKDKDEQRFSANYRTPIKTKVSGSKWYLKMETQNTDLICEIQSILQTLAMQTQSDYYSQLQLNSNDCNLSSLSHDVQLDEK</sequence>
<dbReference type="Gene3D" id="3.40.190.10">
    <property type="entry name" value="Periplasmic binding protein-like II"/>
    <property type="match status" value="2"/>
</dbReference>
<dbReference type="EMBL" id="CP047656">
    <property type="protein sequence ID" value="QHJ11805.1"/>
    <property type="molecule type" value="Genomic_DNA"/>
</dbReference>